<organism evidence="2 3">
    <name type="scientific">Methylobacterium durans</name>
    <dbReference type="NCBI Taxonomy" id="2202825"/>
    <lineage>
        <taxon>Bacteria</taxon>
        <taxon>Pseudomonadati</taxon>
        <taxon>Pseudomonadota</taxon>
        <taxon>Alphaproteobacteria</taxon>
        <taxon>Hyphomicrobiales</taxon>
        <taxon>Methylobacteriaceae</taxon>
        <taxon>Methylobacterium</taxon>
    </lineage>
</organism>
<proteinExistence type="predicted"/>
<feature type="chain" id="PRO_5015933563" description="Secreted protein" evidence="1">
    <location>
        <begin position="28"/>
        <end position="71"/>
    </location>
</feature>
<dbReference type="RefSeq" id="WP_109887421.1">
    <property type="nucleotide sequence ID" value="NZ_CP029550.1"/>
</dbReference>
<keyword evidence="1" id="KW-0732">Signal</keyword>
<keyword evidence="3" id="KW-1185">Reference proteome</keyword>
<dbReference type="Proteomes" id="UP000245926">
    <property type="component" value="Chromosome"/>
</dbReference>
<evidence type="ECO:0008006" key="4">
    <source>
        <dbReference type="Google" id="ProtNLM"/>
    </source>
</evidence>
<evidence type="ECO:0000313" key="3">
    <source>
        <dbReference type="Proteomes" id="UP000245926"/>
    </source>
</evidence>
<dbReference type="EMBL" id="CP029550">
    <property type="protein sequence ID" value="AWN39734.1"/>
    <property type="molecule type" value="Genomic_DNA"/>
</dbReference>
<protein>
    <recommendedName>
        <fullName evidence="4">Secreted protein</fullName>
    </recommendedName>
</protein>
<evidence type="ECO:0000256" key="1">
    <source>
        <dbReference type="SAM" id="SignalP"/>
    </source>
</evidence>
<sequence length="71" mass="7428">MSVSETLLSIVAFRLAVLVALVATAQALPTRSHDADPVPRGTGAVTLAAACVPAAHSVEDDVRIHDMLRHD</sequence>
<evidence type="ECO:0000313" key="2">
    <source>
        <dbReference type="EMBL" id="AWN39734.1"/>
    </source>
</evidence>
<accession>A0A2U8W0W0</accession>
<dbReference type="KEGG" id="mets:DK389_03280"/>
<dbReference type="AlphaFoldDB" id="A0A2U8W0W0"/>
<name>A0A2U8W0W0_9HYPH</name>
<reference evidence="3" key="1">
    <citation type="submission" date="2018-05" db="EMBL/GenBank/DDBJ databases">
        <title>Complete Genome Sequence of Methylobacterium sp. 17SD2-17.</title>
        <authorList>
            <person name="Srinivasan S."/>
        </authorList>
    </citation>
    <scope>NUCLEOTIDE SEQUENCE [LARGE SCALE GENOMIC DNA]</scope>
    <source>
        <strain evidence="3">17SD2-17</strain>
    </source>
</reference>
<feature type="signal peptide" evidence="1">
    <location>
        <begin position="1"/>
        <end position="27"/>
    </location>
</feature>
<gene>
    <name evidence="2" type="ORF">DK389_03280</name>
</gene>